<evidence type="ECO:0000313" key="1">
    <source>
        <dbReference type="EMBL" id="QRD04887.1"/>
    </source>
</evidence>
<dbReference type="Gene3D" id="3.40.50.1110">
    <property type="entry name" value="SGNH hydrolase"/>
    <property type="match status" value="2"/>
</dbReference>
<dbReference type="EMBL" id="CP069039">
    <property type="protein sequence ID" value="QRD04887.1"/>
    <property type="molecule type" value="Genomic_DNA"/>
</dbReference>
<dbReference type="OrthoDB" id="21678at2759"/>
<dbReference type="KEGG" id="pno:SNOG_10800"/>
<name>A0A7U2FGK9_PHANO</name>
<dbReference type="InterPro" id="IPR036514">
    <property type="entry name" value="SGNH_hydro_sf"/>
</dbReference>
<protein>
    <submittedName>
        <fullName evidence="1">Uncharacterized protein</fullName>
    </submittedName>
</protein>
<dbReference type="InterPro" id="IPR037460">
    <property type="entry name" value="SEST-like"/>
</dbReference>
<accession>A0A7U2FGK9</accession>
<dbReference type="GO" id="GO:0016788">
    <property type="term" value="F:hydrolase activity, acting on ester bonds"/>
    <property type="evidence" value="ECO:0007669"/>
    <property type="project" value="InterPro"/>
</dbReference>
<evidence type="ECO:0000313" key="2">
    <source>
        <dbReference type="Proteomes" id="UP000663193"/>
    </source>
</evidence>
<dbReference type="PANTHER" id="PTHR37981:SF1">
    <property type="entry name" value="SGNH HYDROLASE-TYPE ESTERASE DOMAIN-CONTAINING PROTEIN"/>
    <property type="match status" value="1"/>
</dbReference>
<dbReference type="AlphaFoldDB" id="A0A7U2FGK9"/>
<dbReference type="SUPFAM" id="SSF52266">
    <property type="entry name" value="SGNH hydrolase"/>
    <property type="match status" value="2"/>
</dbReference>
<proteinExistence type="predicted"/>
<gene>
    <name evidence="1" type="ORF">JI435_108000</name>
</gene>
<dbReference type="Proteomes" id="UP000663193">
    <property type="component" value="Chromosome 17"/>
</dbReference>
<keyword evidence="2" id="KW-1185">Reference proteome</keyword>
<sequence>MEWDKRGSPNTGIYQTGYSQFFDAYTDQCEGTSFYIIDFLGPKITKDLRMKLNRLTHEVNYVISYYADLLNSERLSSAISFVDVDIGYNNHRFCRQGVQEPHHHNSDTNFFNLNLLASTDNKTVMVSDTNMTIPRENATAEWIDANYGDGVHASWAWVMKTFHPTEAGFTHTKDISMYPKLRFRDAMRFWGSTSSKDVDLVVLGDYVAFASQDPNSPIYQGIIPHLKAIFRNYRYYGMPPGSNVRVRPTFSGSQKPQNANSAFHECYKLATIDELHDKFVDSPDFSTRNKVILLMAGTLDVFYDIDLDHWPDRYPGLVHDIFENDHDAKIFAGHIPMIGYNSDDDESFKWYGLQKRIAQFNARLNALVDQLATEHSYRIMTVHTSATTRKHLDEDLILPNARGYLRIALNFVEYMAMAAMMGWFDTGSRGASNSITSSGIASQFNVTATRPGNNNTLVVDKVTCNQEFEFFAGQGMPSKEDTLKSIL</sequence>
<organism evidence="1 2">
    <name type="scientific">Phaeosphaeria nodorum (strain SN15 / ATCC MYA-4574 / FGSC 10173)</name>
    <name type="common">Glume blotch fungus</name>
    <name type="synonym">Parastagonospora nodorum</name>
    <dbReference type="NCBI Taxonomy" id="321614"/>
    <lineage>
        <taxon>Eukaryota</taxon>
        <taxon>Fungi</taxon>
        <taxon>Dikarya</taxon>
        <taxon>Ascomycota</taxon>
        <taxon>Pezizomycotina</taxon>
        <taxon>Dothideomycetes</taxon>
        <taxon>Pleosporomycetidae</taxon>
        <taxon>Pleosporales</taxon>
        <taxon>Pleosporineae</taxon>
        <taxon>Phaeosphaeriaceae</taxon>
        <taxon>Parastagonospora</taxon>
    </lineage>
</organism>
<dbReference type="RefSeq" id="XP_001801059.1">
    <property type="nucleotide sequence ID" value="XM_001801007.1"/>
</dbReference>
<dbReference type="PANTHER" id="PTHR37981">
    <property type="entry name" value="LIPASE 2"/>
    <property type="match status" value="1"/>
</dbReference>
<reference evidence="2" key="1">
    <citation type="journal article" date="2021" name="BMC Genomics">
        <title>Chromosome-level genome assembly and manually-curated proteome of model necrotroph Parastagonospora nodorum Sn15 reveals a genome-wide trove of candidate effector homologs, and redundancy of virulence-related functions within an accessory chromosome.</title>
        <authorList>
            <person name="Bertazzoni S."/>
            <person name="Jones D.A.B."/>
            <person name="Phan H.T."/>
            <person name="Tan K.-C."/>
            <person name="Hane J.K."/>
        </authorList>
    </citation>
    <scope>NUCLEOTIDE SEQUENCE [LARGE SCALE GENOMIC DNA]</scope>
    <source>
        <strain evidence="2">SN15 / ATCC MYA-4574 / FGSC 10173)</strain>
    </source>
</reference>
<dbReference type="VEuPathDB" id="FungiDB:JI435_108000"/>